<dbReference type="InterPro" id="IPR015590">
    <property type="entry name" value="Aldehyde_DH_dom"/>
</dbReference>
<dbReference type="Gene3D" id="3.40.309.10">
    <property type="entry name" value="Aldehyde Dehydrogenase, Chain A, domain 2"/>
    <property type="match status" value="1"/>
</dbReference>
<dbReference type="InterPro" id="IPR016161">
    <property type="entry name" value="Ald_DH/histidinol_DH"/>
</dbReference>
<dbReference type="Pfam" id="PF00171">
    <property type="entry name" value="Aldedh"/>
    <property type="match status" value="1"/>
</dbReference>
<dbReference type="InterPro" id="IPR016160">
    <property type="entry name" value="Ald_DH_CS_CYS"/>
</dbReference>
<dbReference type="NCBIfam" id="TIGR03240">
    <property type="entry name" value="arg_catab_astD"/>
    <property type="match status" value="1"/>
</dbReference>
<comment type="pathway">
    <text evidence="4">Amino-acid degradation; L-arginine degradation via AST pathway; L-glutamate and succinate from L-arginine: step 4/5.</text>
</comment>
<dbReference type="InterPro" id="IPR017649">
    <property type="entry name" value="SuccinylGlu_semiald_DH_AstD"/>
</dbReference>
<dbReference type="InterPro" id="IPR016162">
    <property type="entry name" value="Ald_DH_N"/>
</dbReference>
<feature type="active site" evidence="4 5">
    <location>
        <position position="245"/>
    </location>
</feature>
<evidence type="ECO:0000256" key="1">
    <source>
        <dbReference type="ARBA" id="ARBA00022503"/>
    </source>
</evidence>
<comment type="catalytic activity">
    <reaction evidence="4">
        <text>N-succinyl-L-glutamate 5-semialdehyde + NAD(+) + H2O = N-succinyl-L-glutamate + NADH + 2 H(+)</text>
        <dbReference type="Rhea" id="RHEA:10812"/>
        <dbReference type="ChEBI" id="CHEBI:15377"/>
        <dbReference type="ChEBI" id="CHEBI:15378"/>
        <dbReference type="ChEBI" id="CHEBI:57540"/>
        <dbReference type="ChEBI" id="CHEBI:57945"/>
        <dbReference type="ChEBI" id="CHEBI:58520"/>
        <dbReference type="ChEBI" id="CHEBI:58763"/>
        <dbReference type="EC" id="1.2.1.71"/>
    </reaction>
</comment>
<comment type="caution">
    <text evidence="7">The sequence shown here is derived from an EMBL/GenBank/DDBJ whole genome shotgun (WGS) entry which is preliminary data.</text>
</comment>
<dbReference type="SUPFAM" id="SSF53720">
    <property type="entry name" value="ALDH-like"/>
    <property type="match status" value="1"/>
</dbReference>
<gene>
    <name evidence="4 7" type="primary">astD</name>
    <name evidence="7" type="ORF">H9C73_03105</name>
</gene>
<dbReference type="PROSITE" id="PS00070">
    <property type="entry name" value="ALDEHYDE_DEHYDR_CYS"/>
    <property type="match status" value="1"/>
</dbReference>
<comment type="similarity">
    <text evidence="4">Belongs to the aldehyde dehydrogenase family. AstD subfamily.</text>
</comment>
<dbReference type="PANTHER" id="PTHR11699">
    <property type="entry name" value="ALDEHYDE DEHYDROGENASE-RELATED"/>
    <property type="match status" value="1"/>
</dbReference>
<reference evidence="7 8" key="1">
    <citation type="submission" date="2020-09" db="EMBL/GenBank/DDBJ databases">
        <authorList>
            <person name="Tanuku N.R.S."/>
        </authorList>
    </citation>
    <scope>NUCLEOTIDE SEQUENCE [LARGE SCALE GENOMIC DNA]</scope>
    <source>
        <strain evidence="7 8">AK62</strain>
    </source>
</reference>
<dbReference type="HAMAP" id="MF_01174">
    <property type="entry name" value="Aldedh_AstD"/>
    <property type="match status" value="1"/>
</dbReference>
<organism evidence="7 8">
    <name type="scientific">Marinobacterium alkalitolerans</name>
    <dbReference type="NCBI Taxonomy" id="1542925"/>
    <lineage>
        <taxon>Bacteria</taxon>
        <taxon>Pseudomonadati</taxon>
        <taxon>Pseudomonadota</taxon>
        <taxon>Gammaproteobacteria</taxon>
        <taxon>Oceanospirillales</taxon>
        <taxon>Oceanospirillaceae</taxon>
        <taxon>Marinobacterium</taxon>
    </lineage>
</organism>
<feature type="domain" description="Aldehyde dehydrogenase" evidence="6">
    <location>
        <begin position="14"/>
        <end position="461"/>
    </location>
</feature>
<evidence type="ECO:0000256" key="2">
    <source>
        <dbReference type="ARBA" id="ARBA00023002"/>
    </source>
</evidence>
<proteinExistence type="inferred from homology"/>
<dbReference type="Gene3D" id="3.40.605.10">
    <property type="entry name" value="Aldehyde Dehydrogenase, Chain A, domain 1"/>
    <property type="match status" value="1"/>
</dbReference>
<dbReference type="EC" id="1.2.1.71" evidence="4"/>
<protein>
    <recommendedName>
        <fullName evidence="4">N-succinylglutamate 5-semialdehyde dehydrogenase</fullName>
        <ecNumber evidence="4">1.2.1.71</ecNumber>
    </recommendedName>
    <alternativeName>
        <fullName evidence="4">Succinylglutamic semialdehyde dehydrogenase</fullName>
        <shortName evidence="4">SGSD</shortName>
    </alternativeName>
</protein>
<dbReference type="NCBIfam" id="NF006992">
    <property type="entry name" value="PRK09457.1"/>
    <property type="match status" value="1"/>
</dbReference>
<feature type="active site" evidence="4">
    <location>
        <position position="279"/>
    </location>
</feature>
<evidence type="ECO:0000259" key="6">
    <source>
        <dbReference type="Pfam" id="PF00171"/>
    </source>
</evidence>
<keyword evidence="2 4" id="KW-0560">Oxidoreductase</keyword>
<dbReference type="Proteomes" id="UP000810171">
    <property type="component" value="Unassembled WGS sequence"/>
</dbReference>
<evidence type="ECO:0000256" key="4">
    <source>
        <dbReference type="HAMAP-Rule" id="MF_01174"/>
    </source>
</evidence>
<keyword evidence="1 4" id="KW-0056">Arginine metabolism</keyword>
<evidence type="ECO:0000256" key="3">
    <source>
        <dbReference type="ARBA" id="ARBA00023027"/>
    </source>
</evidence>
<keyword evidence="8" id="KW-1185">Reference proteome</keyword>
<evidence type="ECO:0000313" key="7">
    <source>
        <dbReference type="EMBL" id="MBP0047711.1"/>
    </source>
</evidence>
<name>A0ABS3Z7M1_9GAMM</name>
<dbReference type="InterPro" id="IPR029510">
    <property type="entry name" value="Ald_DH_CS_GLU"/>
</dbReference>
<keyword evidence="3 4" id="KW-0520">NAD</keyword>
<dbReference type="EMBL" id="JACVEW010000003">
    <property type="protein sequence ID" value="MBP0047711.1"/>
    <property type="molecule type" value="Genomic_DNA"/>
</dbReference>
<evidence type="ECO:0000313" key="8">
    <source>
        <dbReference type="Proteomes" id="UP000810171"/>
    </source>
</evidence>
<dbReference type="GO" id="GO:0043824">
    <property type="term" value="F:succinylglutamate-semialdehyde dehydrogenase activity"/>
    <property type="evidence" value="ECO:0007669"/>
    <property type="project" value="UniProtKB-EC"/>
</dbReference>
<feature type="binding site" evidence="4">
    <location>
        <begin position="222"/>
        <end position="227"/>
    </location>
    <ligand>
        <name>NAD(+)</name>
        <dbReference type="ChEBI" id="CHEBI:57540"/>
    </ligand>
</feature>
<evidence type="ECO:0000256" key="5">
    <source>
        <dbReference type="PROSITE-ProRule" id="PRU10007"/>
    </source>
</evidence>
<dbReference type="InterPro" id="IPR016163">
    <property type="entry name" value="Ald_DH_C"/>
</dbReference>
<accession>A0ABS3Z7M1</accession>
<dbReference type="CDD" id="cd07095">
    <property type="entry name" value="ALDH_SGSD_AstD"/>
    <property type="match status" value="1"/>
</dbReference>
<dbReference type="PROSITE" id="PS00687">
    <property type="entry name" value="ALDEHYDE_DEHYDR_GLU"/>
    <property type="match status" value="1"/>
</dbReference>
<sequence>MDESVMLNNTWHLGQGDRLVSTSPATGAVLWDGASATVEQVGQAVEAARQAAAEWALTSLDQRQALVREFGVRLEHARERMAVLIARETGKPLWESRTEVGAMLAKVEISIRAQTERAGETVRDLAGGQARLVHKPQGVLAVYGPYNFPGHLPNGHIVPALLAGNVVVFKPSELTPAVADAMVELWLEAGLPSGVLNLVQGGQATGKALAEHPQLDGLLFTGSARVGQILHRQFAGQPGKMLALEMGGNNPLIVDVVDNPEAAIHEVIQSAFLSAGQRCTCARRLLLPQGDWGDRFLTRLTEAVSRIRVGLAFDEPEPFMGCLISPEAACSILSAQEHLIELGAVPLLASERLSRCRALVSPGVLDVGRVEQLPDEEYFGPLLQVLRYPDLDDAIRQANATRYGLSAGLISDERSRFDYFHARIRAGIVNWNKALTGASSEAPFGGIGASGNHRPSAWYAADYCAYPVAGLEVNTLRLPDTCSPGLEAAVAGGDADER</sequence>
<comment type="function">
    <text evidence="4">Catalyzes the NAD-dependent reduction of succinylglutamate semialdehyde into succinylglutamate.</text>
</comment>